<evidence type="ECO:0000313" key="3">
    <source>
        <dbReference type="Proteomes" id="UP000533724"/>
    </source>
</evidence>
<organism evidence="2 3">
    <name type="scientific">Rhizobium esperanzae</name>
    <dbReference type="NCBI Taxonomy" id="1967781"/>
    <lineage>
        <taxon>Bacteria</taxon>
        <taxon>Pseudomonadati</taxon>
        <taxon>Pseudomonadota</taxon>
        <taxon>Alphaproteobacteria</taxon>
        <taxon>Hyphomicrobiales</taxon>
        <taxon>Rhizobiaceae</taxon>
        <taxon>Rhizobium/Agrobacterium group</taxon>
        <taxon>Rhizobium</taxon>
    </lineage>
</organism>
<evidence type="ECO:0000313" key="2">
    <source>
        <dbReference type="EMBL" id="MBB4441625.1"/>
    </source>
</evidence>
<sequence length="232" mass="24693">MPASSFRALDVPQILKDDGPLSSQAAALDPHAPFSGDLFKTTADQQRPAGFSQALAESAGHERIAPRQLSNCLSIVLRLGMISASLPTSFPTTSRRLLRKGCPPFIASDLYSAAQTDRKCARGIRRNCPLPDAVGSGGTRKRMHVFRLPKGALIDMNMVSKIAKPPVAPSVGALLAEARLARGYSLDDVAETTGLTVAEVTALENDADFDASRIRRTASALGILEKICDAPR</sequence>
<dbReference type="SUPFAM" id="SSF47413">
    <property type="entry name" value="lambda repressor-like DNA-binding domains"/>
    <property type="match status" value="1"/>
</dbReference>
<evidence type="ECO:0000259" key="1">
    <source>
        <dbReference type="PROSITE" id="PS50943"/>
    </source>
</evidence>
<gene>
    <name evidence="2" type="ORF">GGE15_004914</name>
</gene>
<proteinExistence type="predicted"/>
<dbReference type="Proteomes" id="UP000533724">
    <property type="component" value="Unassembled WGS sequence"/>
</dbReference>
<dbReference type="InterPro" id="IPR001387">
    <property type="entry name" value="Cro/C1-type_HTH"/>
</dbReference>
<reference evidence="2 3" key="1">
    <citation type="submission" date="2020-08" db="EMBL/GenBank/DDBJ databases">
        <title>Genomic Encyclopedia of Type Strains, Phase IV (KMG-V): Genome sequencing to study the core and pangenomes of soil and plant-associated prokaryotes.</title>
        <authorList>
            <person name="Whitman W."/>
        </authorList>
    </citation>
    <scope>NUCLEOTIDE SEQUENCE [LARGE SCALE GENOMIC DNA]</scope>
    <source>
        <strain evidence="2 3">SEMIA 414</strain>
    </source>
</reference>
<feature type="domain" description="HTH cro/C1-type" evidence="1">
    <location>
        <begin position="175"/>
        <end position="227"/>
    </location>
</feature>
<dbReference type="GO" id="GO:0003677">
    <property type="term" value="F:DNA binding"/>
    <property type="evidence" value="ECO:0007669"/>
    <property type="project" value="InterPro"/>
</dbReference>
<dbReference type="InterPro" id="IPR010982">
    <property type="entry name" value="Lambda_DNA-bd_dom_sf"/>
</dbReference>
<accession>A0A7W6UNX9</accession>
<dbReference type="EMBL" id="JACIHI010000012">
    <property type="protein sequence ID" value="MBB4441625.1"/>
    <property type="molecule type" value="Genomic_DNA"/>
</dbReference>
<comment type="caution">
    <text evidence="2">The sequence shown here is derived from an EMBL/GenBank/DDBJ whole genome shotgun (WGS) entry which is preliminary data.</text>
</comment>
<dbReference type="Pfam" id="PF13413">
    <property type="entry name" value="HTH_25"/>
    <property type="match status" value="1"/>
</dbReference>
<dbReference type="PROSITE" id="PS50943">
    <property type="entry name" value="HTH_CROC1"/>
    <property type="match status" value="1"/>
</dbReference>
<dbReference type="CDD" id="cd00093">
    <property type="entry name" value="HTH_XRE"/>
    <property type="match status" value="1"/>
</dbReference>
<name>A0A7W6UNX9_9HYPH</name>
<dbReference type="AlphaFoldDB" id="A0A7W6UNX9"/>
<dbReference type="Gene3D" id="1.10.260.40">
    <property type="entry name" value="lambda repressor-like DNA-binding domains"/>
    <property type="match status" value="1"/>
</dbReference>
<protein>
    <recommendedName>
        <fullName evidence="1">HTH cro/C1-type domain-containing protein</fullName>
    </recommendedName>
</protein>